<dbReference type="Pfam" id="PF24681">
    <property type="entry name" value="Kelch_KLHDC2_KLHL20_DRC7"/>
    <property type="match status" value="1"/>
</dbReference>
<dbReference type="Proteomes" id="UP000309016">
    <property type="component" value="Chromosome"/>
</dbReference>
<reference evidence="3 4" key="1">
    <citation type="submission" date="2019-06" db="EMBL/GenBank/DDBJ databases">
        <title>Complete genome sequence of Antarcticibacterium flavum KCTC 52984T from an Antarctic marine sediment.</title>
        <authorList>
            <person name="Lee Y.M."/>
            <person name="Shin S.C."/>
        </authorList>
    </citation>
    <scope>NUCLEOTIDE SEQUENCE [LARGE SCALE GENOMIC DNA]</scope>
    <source>
        <strain evidence="3 4">KCTC 52984</strain>
    </source>
</reference>
<dbReference type="PANTHER" id="PTHR24412:SF489">
    <property type="entry name" value="RING FINGER DOMAIN AND KELCH REPEAT-CONTAINING PROTEIN DDB_G0271372"/>
    <property type="match status" value="1"/>
</dbReference>
<name>A0A5B7WZT3_9FLAO</name>
<dbReference type="SUPFAM" id="SSF50965">
    <property type="entry name" value="Galactose oxidase, central domain"/>
    <property type="match status" value="1"/>
</dbReference>
<protein>
    <submittedName>
        <fullName evidence="3">Galactose oxidase</fullName>
    </submittedName>
</protein>
<dbReference type="Gene3D" id="2.120.10.80">
    <property type="entry name" value="Kelch-type beta propeller"/>
    <property type="match status" value="2"/>
</dbReference>
<keyword evidence="4" id="KW-1185">Reference proteome</keyword>
<dbReference type="InterPro" id="IPR011043">
    <property type="entry name" value="Gal_Oxase/kelch_b-propeller"/>
</dbReference>
<evidence type="ECO:0000256" key="2">
    <source>
        <dbReference type="ARBA" id="ARBA00022737"/>
    </source>
</evidence>
<dbReference type="InterPro" id="IPR006652">
    <property type="entry name" value="Kelch_1"/>
</dbReference>
<dbReference type="AlphaFoldDB" id="A0A5B7WZT3"/>
<proteinExistence type="predicted"/>
<sequence>MFIFRENSKSFKMRPIFLLLFFVIHSFTFSQEISWRELEAEGEPLARHENALIEAGGKLILIGGRGEKPINIYDPGTKTWSKGAIPPFEIHHMQAVNLDGLIYILGAFTGAWPNETPLTHVLIYDVSTDTWAIGPEVPANRRRGAAGVVVYNKKVYMVNGIINGHSSGWVNWLDEYDPYSGQWKTLASSPRSRDHFQAAVIESKLYVAGGRRSGSAESGFAGTVGPTNVYDFNSNTWEELPNIPTPRAGTAAAVMNGIYVVIGGESDTQENSHSEVEAFDPVSRKWSSLPVLGTGRHGTQAVNAGEAIIIGSGSSNRGGGPELTSFEVLTAKATAQFELPTFKKEGLRVSAKEIDFRKDPGPKELLITNPGQTAVIMPYLQHDNQEDFMMREVPGSPIIIAPGATRKISIERVGKRKNASATIFIKTTGNSAPVEIKLSA</sequence>
<dbReference type="PANTHER" id="PTHR24412">
    <property type="entry name" value="KELCH PROTEIN"/>
    <property type="match status" value="1"/>
</dbReference>
<dbReference type="EMBL" id="CP040812">
    <property type="protein sequence ID" value="QCY68814.1"/>
    <property type="molecule type" value="Genomic_DNA"/>
</dbReference>
<dbReference type="SMART" id="SM00612">
    <property type="entry name" value="Kelch"/>
    <property type="match status" value="5"/>
</dbReference>
<evidence type="ECO:0000313" key="3">
    <source>
        <dbReference type="EMBL" id="QCY68814.1"/>
    </source>
</evidence>
<dbReference type="KEGG" id="afla:FHG64_05040"/>
<gene>
    <name evidence="3" type="ORF">FHG64_05040</name>
</gene>
<evidence type="ECO:0000256" key="1">
    <source>
        <dbReference type="ARBA" id="ARBA00022441"/>
    </source>
</evidence>
<accession>A0A5B7WZT3</accession>
<evidence type="ECO:0000313" key="4">
    <source>
        <dbReference type="Proteomes" id="UP000309016"/>
    </source>
</evidence>
<organism evidence="3 4">
    <name type="scientific">Antarcticibacterium flavum</name>
    <dbReference type="NCBI Taxonomy" id="2058175"/>
    <lineage>
        <taxon>Bacteria</taxon>
        <taxon>Pseudomonadati</taxon>
        <taxon>Bacteroidota</taxon>
        <taxon>Flavobacteriia</taxon>
        <taxon>Flavobacteriales</taxon>
        <taxon>Flavobacteriaceae</taxon>
        <taxon>Antarcticibacterium</taxon>
    </lineage>
</organism>
<dbReference type="InterPro" id="IPR015915">
    <property type="entry name" value="Kelch-typ_b-propeller"/>
</dbReference>
<keyword evidence="2" id="KW-0677">Repeat</keyword>
<keyword evidence="1" id="KW-0880">Kelch repeat</keyword>
<dbReference type="OrthoDB" id="996574at2"/>